<dbReference type="FunFam" id="3.40.30.10:FF:000001">
    <property type="entry name" value="Thioredoxin"/>
    <property type="match status" value="1"/>
</dbReference>
<evidence type="ECO:0000313" key="8">
    <source>
        <dbReference type="RefSeq" id="XP_017032922.1"/>
    </source>
</evidence>
<evidence type="ECO:0000259" key="6">
    <source>
        <dbReference type="PROSITE" id="PS51352"/>
    </source>
</evidence>
<evidence type="ECO:0000256" key="2">
    <source>
        <dbReference type="ARBA" id="ARBA00022448"/>
    </source>
</evidence>
<dbReference type="SUPFAM" id="SSF52833">
    <property type="entry name" value="Thioredoxin-like"/>
    <property type="match status" value="1"/>
</dbReference>
<comment type="similarity">
    <text evidence="1">Belongs to the thioredoxin family.</text>
</comment>
<dbReference type="PANTHER" id="PTHR43601">
    <property type="entry name" value="THIOREDOXIN, MITOCHONDRIAL"/>
    <property type="match status" value="1"/>
</dbReference>
<dbReference type="Gene3D" id="3.40.30.10">
    <property type="entry name" value="Glutaredoxin"/>
    <property type="match status" value="1"/>
</dbReference>
<dbReference type="GO" id="GO:0005739">
    <property type="term" value="C:mitochondrion"/>
    <property type="evidence" value="ECO:0007669"/>
    <property type="project" value="TreeGrafter"/>
</dbReference>
<gene>
    <name evidence="8" type="primary">LOC108082131</name>
</gene>
<dbReference type="RefSeq" id="XP_017032922.1">
    <property type="nucleotide sequence ID" value="XM_017177433.3"/>
</dbReference>
<dbReference type="PROSITE" id="PS51352">
    <property type="entry name" value="THIOREDOXIN_2"/>
    <property type="match status" value="1"/>
</dbReference>
<name>A0A6P4IV67_DROKI</name>
<dbReference type="OrthoDB" id="19690at2759"/>
<evidence type="ECO:0000256" key="3">
    <source>
        <dbReference type="ARBA" id="ARBA00022982"/>
    </source>
</evidence>
<dbReference type="InterPro" id="IPR036249">
    <property type="entry name" value="Thioredoxin-like_sf"/>
</dbReference>
<dbReference type="GO" id="GO:0045454">
    <property type="term" value="P:cell redox homeostasis"/>
    <property type="evidence" value="ECO:0007669"/>
    <property type="project" value="TreeGrafter"/>
</dbReference>
<keyword evidence="4" id="KW-1015">Disulfide bond</keyword>
<dbReference type="NCBIfam" id="TIGR01068">
    <property type="entry name" value="thioredoxin"/>
    <property type="match status" value="1"/>
</dbReference>
<reference evidence="7" key="1">
    <citation type="submission" date="2025-05" db="UniProtKB">
        <authorList>
            <consortium name="RefSeq"/>
        </authorList>
    </citation>
    <scope>NUCLEOTIDE SEQUENCE [LARGE SCALE GENOMIC DNA]</scope>
    <source>
        <strain evidence="7">14028-0561.14</strain>
    </source>
</reference>
<dbReference type="InterPro" id="IPR013766">
    <property type="entry name" value="Thioredoxin_domain"/>
</dbReference>
<feature type="domain" description="Thioredoxin" evidence="6">
    <location>
        <begin position="8"/>
        <end position="136"/>
    </location>
</feature>
<reference evidence="8" key="2">
    <citation type="submission" date="2025-08" db="UniProtKB">
        <authorList>
            <consortium name="RefSeq"/>
        </authorList>
    </citation>
    <scope>IDENTIFICATION</scope>
    <source>
        <strain evidence="8">14028-0561.14</strain>
        <tissue evidence="8">Whole fly</tissue>
    </source>
</reference>
<keyword evidence="5" id="KW-0676">Redox-active center</keyword>
<dbReference type="GeneID" id="108082131"/>
<dbReference type="OMA" id="AQDIMRW"/>
<keyword evidence="3" id="KW-0249">Electron transport</keyword>
<accession>A0A6P4IV67</accession>
<evidence type="ECO:0000313" key="7">
    <source>
        <dbReference type="Proteomes" id="UP001652661"/>
    </source>
</evidence>
<keyword evidence="2" id="KW-0813">Transport</keyword>
<dbReference type="PRINTS" id="PR00421">
    <property type="entry name" value="THIOREDOXIN"/>
</dbReference>
<evidence type="ECO:0000256" key="4">
    <source>
        <dbReference type="ARBA" id="ARBA00023157"/>
    </source>
</evidence>
<organism evidence="7 8">
    <name type="scientific">Drosophila kikkawai</name>
    <name type="common">Fruit fly</name>
    <dbReference type="NCBI Taxonomy" id="30033"/>
    <lineage>
        <taxon>Eukaryota</taxon>
        <taxon>Metazoa</taxon>
        <taxon>Ecdysozoa</taxon>
        <taxon>Arthropoda</taxon>
        <taxon>Hexapoda</taxon>
        <taxon>Insecta</taxon>
        <taxon>Pterygota</taxon>
        <taxon>Neoptera</taxon>
        <taxon>Endopterygota</taxon>
        <taxon>Diptera</taxon>
        <taxon>Brachycera</taxon>
        <taxon>Muscomorpha</taxon>
        <taxon>Ephydroidea</taxon>
        <taxon>Drosophilidae</taxon>
        <taxon>Drosophila</taxon>
        <taxon>Sophophora</taxon>
    </lineage>
</organism>
<protein>
    <submittedName>
        <fullName evidence="8">Thioredoxin C-1</fullName>
    </submittedName>
</protein>
<dbReference type="GO" id="GO:0015035">
    <property type="term" value="F:protein-disulfide reductase activity"/>
    <property type="evidence" value="ECO:0007669"/>
    <property type="project" value="InterPro"/>
</dbReference>
<sequence length="146" mass="16519">MANFKNSLEINRLVNLLKASRGMTSSGRLPIFDVETRKDFMQRVINSDRPVVVDFHASWCCPCKALAPRLENIVSEQEGRVRLARVDIDELGDLALDYNVGSVPSLMVINKGKVVNRMVGLQTSEYIRKWLGKVVKSVKASEEYYD</sequence>
<dbReference type="Proteomes" id="UP001652661">
    <property type="component" value="Chromosome 2R"/>
</dbReference>
<proteinExistence type="inferred from homology"/>
<dbReference type="Pfam" id="PF00085">
    <property type="entry name" value="Thioredoxin"/>
    <property type="match status" value="1"/>
</dbReference>
<dbReference type="AlphaFoldDB" id="A0A6P4IV67"/>
<evidence type="ECO:0000256" key="5">
    <source>
        <dbReference type="ARBA" id="ARBA00023284"/>
    </source>
</evidence>
<dbReference type="CDD" id="cd02947">
    <property type="entry name" value="TRX_family"/>
    <property type="match status" value="1"/>
</dbReference>
<dbReference type="PANTHER" id="PTHR43601:SF3">
    <property type="entry name" value="THIOREDOXIN, MITOCHONDRIAL"/>
    <property type="match status" value="1"/>
</dbReference>
<keyword evidence="7" id="KW-1185">Reference proteome</keyword>
<dbReference type="InterPro" id="IPR005746">
    <property type="entry name" value="Thioredoxin"/>
</dbReference>
<evidence type="ECO:0000256" key="1">
    <source>
        <dbReference type="ARBA" id="ARBA00008987"/>
    </source>
</evidence>